<dbReference type="Gene3D" id="1.10.510.10">
    <property type="entry name" value="Transferase(Phosphotransferase) domain 1"/>
    <property type="match status" value="2"/>
</dbReference>
<reference evidence="9 10" key="1">
    <citation type="journal article" date="2023" name="Commun. Biol.">
        <title>Reorganization of the ancestral sex-determining regions during the evolution of trioecy in Pleodorina starrii.</title>
        <authorList>
            <person name="Takahashi K."/>
            <person name="Suzuki S."/>
            <person name="Kawai-Toyooka H."/>
            <person name="Yamamoto K."/>
            <person name="Hamaji T."/>
            <person name="Ootsuki R."/>
            <person name="Yamaguchi H."/>
            <person name="Kawachi M."/>
            <person name="Higashiyama T."/>
            <person name="Nozaki H."/>
        </authorList>
    </citation>
    <scope>NUCLEOTIDE SEQUENCE [LARGE SCALE GENOMIC DNA]</scope>
    <source>
        <strain evidence="9 10">NIES-4479</strain>
    </source>
</reference>
<dbReference type="OrthoDB" id="4062651at2759"/>
<feature type="region of interest" description="Disordered" evidence="7">
    <location>
        <begin position="112"/>
        <end position="141"/>
    </location>
</feature>
<evidence type="ECO:0000259" key="8">
    <source>
        <dbReference type="PROSITE" id="PS50011"/>
    </source>
</evidence>
<dbReference type="PROSITE" id="PS00108">
    <property type="entry name" value="PROTEIN_KINASE_ST"/>
    <property type="match status" value="1"/>
</dbReference>
<sequence length="896" mass="91955">MNPRSSTANEVFPSLSSGLGADEPGLRQFESSLDRIVSGSRPSLDRAEPDNHTVTYNSRFQFFHIKRAAAVNESPANDLASREDSLVKAWRTVSEIDALLGSDFRPTTAAATATPTLTPTPAPMSASTSTATPSMGTTSASASAAAAAASVAEMEERPSPNHSVDEAYVKRLNTELESALNVSLTFKERYRAVRGGMWGGGGGAGGGGGGGGSGRAGIAGIGVGGGGGGGVSWLGTAPRGPTQRAGGGGGGGGLTAPSPYQRHSDASGLRSPSAYPHNYLHNYQPSQLNHPNYPNHQQLQTHNTGTTAASGGAAAALVSPIASPRLRGLSTVLAPNSAGVGAGGAGAAVAAAPPPPAGISASAPTSGSGGGGGGPSPARDDGKTAPSPSYYYAAPYSPAPPASPRSVQAHGAAASASTSAGSSTTPPPQAAATSTCTTTAAAAAPAPPYRRPHAGVIRVAVGSALDHGEWDSGGGWRAVDQVHEVYIPAGLQRINPDDLVKVRELGRGCFGSVWLARWRGVEVALKELLDQNCTDGPPNEVFAEAERLASLRHPCIIAFYGIVTAPGCYATVVEYLRMGSLKSGLSRLRKQGADISRRLRAAIALQAARGMEYLHSQFMVHFDLKADNLLCDLRDPGRPVVKIGDLGLSKKKKESFVSGNMRGTLPWMAPELFPGGRERLQRERERQGEREREQRERQKEEEEGEERQGGLWGGGGNGGGGGGRGSAAAVRRVSGYGGVATVSAPTTPTAAAVAVAAAGGGTHGAAAPGGEFLDDDRVNEKVDVFSFGVVLWEIWQLGEQPYSSYNLADIFAGVMTGSLRPGVPSDCDQDWAELMQACWHDSPPARPSFTEIAERLDAILERLTRQEATAAAAAAATGTAGAAGAGGTAGVGSRRF</sequence>
<protein>
    <recommendedName>
        <fullName evidence="8">Protein kinase domain-containing protein</fullName>
    </recommendedName>
</protein>
<dbReference type="SUPFAM" id="SSF56112">
    <property type="entry name" value="Protein kinase-like (PK-like)"/>
    <property type="match status" value="2"/>
</dbReference>
<feature type="region of interest" description="Disordered" evidence="7">
    <location>
        <begin position="1"/>
        <end position="24"/>
    </location>
</feature>
<feature type="region of interest" description="Disordered" evidence="7">
    <location>
        <begin position="232"/>
        <end position="311"/>
    </location>
</feature>
<name>A0A9W6BUB5_9CHLO</name>
<dbReference type="PROSITE" id="PS50011">
    <property type="entry name" value="PROTEIN_KINASE_DOM"/>
    <property type="match status" value="1"/>
</dbReference>
<accession>A0A9W6BUB5</accession>
<feature type="compositionally biased region" description="Low complexity" evidence="7">
    <location>
        <begin position="412"/>
        <end position="444"/>
    </location>
</feature>
<feature type="region of interest" description="Disordered" evidence="7">
    <location>
        <begin position="357"/>
        <end position="389"/>
    </location>
</feature>
<dbReference type="GO" id="GO:0005524">
    <property type="term" value="F:ATP binding"/>
    <property type="evidence" value="ECO:0007669"/>
    <property type="project" value="UniProtKB-UniRule"/>
</dbReference>
<evidence type="ECO:0000256" key="7">
    <source>
        <dbReference type="SAM" id="MobiDB-lite"/>
    </source>
</evidence>
<feature type="domain" description="Protein kinase" evidence="8">
    <location>
        <begin position="499"/>
        <end position="860"/>
    </location>
</feature>
<dbReference type="GO" id="GO:0004674">
    <property type="term" value="F:protein serine/threonine kinase activity"/>
    <property type="evidence" value="ECO:0007669"/>
    <property type="project" value="UniProtKB-KW"/>
</dbReference>
<keyword evidence="4" id="KW-0418">Kinase</keyword>
<evidence type="ECO:0000256" key="5">
    <source>
        <dbReference type="ARBA" id="ARBA00022840"/>
    </source>
</evidence>
<feature type="binding site" evidence="6">
    <location>
        <position position="526"/>
    </location>
    <ligand>
        <name>ATP</name>
        <dbReference type="ChEBI" id="CHEBI:30616"/>
    </ligand>
</feature>
<dbReference type="AlphaFoldDB" id="A0A9W6BUB5"/>
<organism evidence="9 10">
    <name type="scientific">Pleodorina starrii</name>
    <dbReference type="NCBI Taxonomy" id="330485"/>
    <lineage>
        <taxon>Eukaryota</taxon>
        <taxon>Viridiplantae</taxon>
        <taxon>Chlorophyta</taxon>
        <taxon>core chlorophytes</taxon>
        <taxon>Chlorophyceae</taxon>
        <taxon>CS clade</taxon>
        <taxon>Chlamydomonadales</taxon>
        <taxon>Volvocaceae</taxon>
        <taxon>Pleodorina</taxon>
    </lineage>
</organism>
<dbReference type="EMBL" id="BRXU01000020">
    <property type="protein sequence ID" value="GLC57937.1"/>
    <property type="molecule type" value="Genomic_DNA"/>
</dbReference>
<keyword evidence="2" id="KW-0808">Transferase</keyword>
<dbReference type="PANTHER" id="PTHR44329">
    <property type="entry name" value="SERINE/THREONINE-PROTEIN KINASE TNNI3K-RELATED"/>
    <property type="match status" value="1"/>
</dbReference>
<dbReference type="InterPro" id="IPR001245">
    <property type="entry name" value="Ser-Thr/Tyr_kinase_cat_dom"/>
</dbReference>
<dbReference type="PROSITE" id="PS00107">
    <property type="entry name" value="PROTEIN_KINASE_ATP"/>
    <property type="match status" value="1"/>
</dbReference>
<comment type="caution">
    <text evidence="9">The sequence shown here is derived from an EMBL/GenBank/DDBJ whole genome shotgun (WGS) entry which is preliminary data.</text>
</comment>
<keyword evidence="3 6" id="KW-0547">Nucleotide-binding</keyword>
<dbReference type="InterPro" id="IPR051681">
    <property type="entry name" value="Ser/Thr_Kinases-Pseudokinases"/>
</dbReference>
<feature type="compositionally biased region" description="Polar residues" evidence="7">
    <location>
        <begin position="1"/>
        <end position="17"/>
    </location>
</feature>
<keyword evidence="10" id="KW-1185">Reference proteome</keyword>
<dbReference type="InterPro" id="IPR000719">
    <property type="entry name" value="Prot_kinase_dom"/>
</dbReference>
<proteinExistence type="predicted"/>
<evidence type="ECO:0000256" key="1">
    <source>
        <dbReference type="ARBA" id="ARBA00022527"/>
    </source>
</evidence>
<dbReference type="PANTHER" id="PTHR44329:SF25">
    <property type="entry name" value="PROTEIN KINASE DOMAIN-CONTAINING PROTEIN"/>
    <property type="match status" value="1"/>
</dbReference>
<feature type="compositionally biased region" description="Gly residues" evidence="7">
    <location>
        <begin position="710"/>
        <end position="725"/>
    </location>
</feature>
<feature type="region of interest" description="Disordered" evidence="7">
    <location>
        <begin position="401"/>
        <end position="449"/>
    </location>
</feature>
<keyword evidence="1" id="KW-0723">Serine/threonine-protein kinase</keyword>
<dbReference type="Pfam" id="PF07714">
    <property type="entry name" value="PK_Tyr_Ser-Thr"/>
    <property type="match status" value="2"/>
</dbReference>
<dbReference type="Proteomes" id="UP001165080">
    <property type="component" value="Unassembled WGS sequence"/>
</dbReference>
<evidence type="ECO:0000256" key="3">
    <source>
        <dbReference type="ARBA" id="ARBA00022741"/>
    </source>
</evidence>
<feature type="region of interest" description="Disordered" evidence="7">
    <location>
        <begin position="667"/>
        <end position="728"/>
    </location>
</feature>
<dbReference type="InterPro" id="IPR011009">
    <property type="entry name" value="Kinase-like_dom_sf"/>
</dbReference>
<evidence type="ECO:0000313" key="10">
    <source>
        <dbReference type="Proteomes" id="UP001165080"/>
    </source>
</evidence>
<feature type="compositionally biased region" description="Basic and acidic residues" evidence="7">
    <location>
        <begin position="676"/>
        <end position="700"/>
    </location>
</feature>
<dbReference type="SMART" id="SM00220">
    <property type="entry name" value="S_TKc"/>
    <property type="match status" value="1"/>
</dbReference>
<evidence type="ECO:0000256" key="4">
    <source>
        <dbReference type="ARBA" id="ARBA00022777"/>
    </source>
</evidence>
<evidence type="ECO:0000313" key="9">
    <source>
        <dbReference type="EMBL" id="GLC57937.1"/>
    </source>
</evidence>
<evidence type="ECO:0000256" key="2">
    <source>
        <dbReference type="ARBA" id="ARBA00022679"/>
    </source>
</evidence>
<feature type="compositionally biased region" description="Polar residues" evidence="7">
    <location>
        <begin position="281"/>
        <end position="303"/>
    </location>
</feature>
<gene>
    <name evidence="9" type="primary">PLEST011340</name>
    <name evidence="9" type="ORF">PLESTB_001291600</name>
</gene>
<dbReference type="InterPro" id="IPR017441">
    <property type="entry name" value="Protein_kinase_ATP_BS"/>
</dbReference>
<evidence type="ECO:0000256" key="6">
    <source>
        <dbReference type="PROSITE-ProRule" id="PRU10141"/>
    </source>
</evidence>
<keyword evidence="5 6" id="KW-0067">ATP-binding</keyword>
<feature type="compositionally biased region" description="Gly residues" evidence="7">
    <location>
        <begin position="245"/>
        <end position="254"/>
    </location>
</feature>
<dbReference type="InterPro" id="IPR008271">
    <property type="entry name" value="Ser/Thr_kinase_AS"/>
</dbReference>